<comment type="caution">
    <text evidence="2">The sequence shown here is derived from an EMBL/GenBank/DDBJ whole genome shotgun (WGS) entry which is preliminary data.</text>
</comment>
<evidence type="ECO:0000313" key="3">
    <source>
        <dbReference type="Proteomes" id="UP000078240"/>
    </source>
</evidence>
<organism evidence="2 3">
    <name type="scientific">Purpureocillium lilacinum</name>
    <name type="common">Paecilomyces lilacinus</name>
    <dbReference type="NCBI Taxonomy" id="33203"/>
    <lineage>
        <taxon>Eukaryota</taxon>
        <taxon>Fungi</taxon>
        <taxon>Dikarya</taxon>
        <taxon>Ascomycota</taxon>
        <taxon>Pezizomycotina</taxon>
        <taxon>Sordariomycetes</taxon>
        <taxon>Hypocreomycetidae</taxon>
        <taxon>Hypocreales</taxon>
        <taxon>Ophiocordycipitaceae</taxon>
        <taxon>Purpureocillium</taxon>
    </lineage>
</organism>
<evidence type="ECO:0000313" key="2">
    <source>
        <dbReference type="EMBL" id="OAQ83668.1"/>
    </source>
</evidence>
<sequence length="82" mass="8886">MIAPSRRLYKLTDSGPEQSSLSSEAQSEATEAPLHRAAKELVGLKALPSVQPATTCTLYVSGGPGGRIPFIHARHEEAFRRR</sequence>
<gene>
    <name evidence="2" type="ORF">VFPBJ_02436</name>
</gene>
<reference evidence="2 3" key="1">
    <citation type="submission" date="2016-01" db="EMBL/GenBank/DDBJ databases">
        <title>Biosynthesis of antibiotic leucinostatins and their inhibition on Phytophthora in bio-control Purpureocillium lilacinum.</title>
        <authorList>
            <person name="Wang G."/>
            <person name="Liu Z."/>
            <person name="Lin R."/>
            <person name="Li E."/>
            <person name="Mao Z."/>
            <person name="Ling J."/>
            <person name="Yin W."/>
            <person name="Xie B."/>
        </authorList>
    </citation>
    <scope>NUCLEOTIDE SEQUENCE [LARGE SCALE GENOMIC DNA]</scope>
    <source>
        <strain evidence="2">PLBJ-1</strain>
    </source>
</reference>
<proteinExistence type="predicted"/>
<dbReference type="Proteomes" id="UP000078240">
    <property type="component" value="Unassembled WGS sequence"/>
</dbReference>
<dbReference type="AlphaFoldDB" id="A0A179H1V4"/>
<dbReference type="EMBL" id="LSBH01000002">
    <property type="protein sequence ID" value="OAQ83668.1"/>
    <property type="molecule type" value="Genomic_DNA"/>
</dbReference>
<protein>
    <submittedName>
        <fullName evidence="2">Uncharacterized protein</fullName>
    </submittedName>
</protein>
<name>A0A179H1V4_PURLI</name>
<accession>A0A179H1V4</accession>
<feature type="compositionally biased region" description="Low complexity" evidence="1">
    <location>
        <begin position="17"/>
        <end position="32"/>
    </location>
</feature>
<feature type="region of interest" description="Disordered" evidence="1">
    <location>
        <begin position="1"/>
        <end position="33"/>
    </location>
</feature>
<evidence type="ECO:0000256" key="1">
    <source>
        <dbReference type="SAM" id="MobiDB-lite"/>
    </source>
</evidence>